<dbReference type="OrthoDB" id="9793561at2"/>
<comment type="caution">
    <text evidence="2">The sequence shown here is derived from an EMBL/GenBank/DDBJ whole genome shotgun (WGS) entry which is preliminary data.</text>
</comment>
<evidence type="ECO:0000313" key="3">
    <source>
        <dbReference type="Proteomes" id="UP000242765"/>
    </source>
</evidence>
<keyword evidence="3" id="KW-1185">Reference proteome</keyword>
<gene>
    <name evidence="2" type="ORF">B9T28_01075</name>
</gene>
<reference evidence="2 3" key="1">
    <citation type="submission" date="2017-04" db="EMBL/GenBank/DDBJ databases">
        <title>High diversity of culturable Acinetobacter species in natural soil and water ecosystems.</title>
        <authorList>
            <person name="Nemec A."/>
            <person name="Radolfova-Krizova L."/>
        </authorList>
    </citation>
    <scope>NUCLEOTIDE SEQUENCE [LARGE SCALE GENOMIC DNA]</scope>
    <source>
        <strain evidence="2 3">ANC 4999</strain>
    </source>
</reference>
<evidence type="ECO:0000313" key="2">
    <source>
        <dbReference type="EMBL" id="OTG67257.1"/>
    </source>
</evidence>
<feature type="chain" id="PRO_5011001523" evidence="1">
    <location>
        <begin position="23"/>
        <end position="257"/>
    </location>
</feature>
<sequence>MKFTRKVFALAVLSSSATMTMAEENTTLSKMGLSFSGNAALTTDYRFRGMTQTLSDPAVQGSFTLAHKSGIYFSAFASNVNFGTADPHLELDPSIGFTTPLNISASVKPILDIGVVEYNYPSAADDFNWTEAYAKLTFADIGIKGSSLLTNVNYTNDWAAVGGNSWNFTLAYSAPIADTGFGGVASVGYTTMDKEALPDAKDNYVDWKVGVNYGVKSIPGLTAELAAIGTNIDTDGLSDATQRGLETGAVFTLTKAF</sequence>
<feature type="signal peptide" evidence="1">
    <location>
        <begin position="1"/>
        <end position="22"/>
    </location>
</feature>
<proteinExistence type="predicted"/>
<name>A0A1Y3CM45_9GAMM</name>
<dbReference type="Pfam" id="PF09694">
    <property type="entry name" value="Gcw_chp"/>
    <property type="match status" value="1"/>
</dbReference>
<dbReference type="NCBIfam" id="TIGR02001">
    <property type="entry name" value="gcw_chp"/>
    <property type="match status" value="1"/>
</dbReference>
<accession>A0A1Y3CM45</accession>
<dbReference type="Proteomes" id="UP000242765">
    <property type="component" value="Unassembled WGS sequence"/>
</dbReference>
<keyword evidence="1" id="KW-0732">Signal</keyword>
<dbReference type="STRING" id="1977882.B9T28_01075"/>
<protein>
    <submittedName>
        <fullName evidence="2">Uncharacterized protein</fullName>
    </submittedName>
</protein>
<evidence type="ECO:0000256" key="1">
    <source>
        <dbReference type="SAM" id="SignalP"/>
    </source>
</evidence>
<dbReference type="AlphaFoldDB" id="A0A1Y3CM45"/>
<organism evidence="2 3">
    <name type="scientific">Acinetobacter silvestris</name>
    <dbReference type="NCBI Taxonomy" id="1977882"/>
    <lineage>
        <taxon>Bacteria</taxon>
        <taxon>Pseudomonadati</taxon>
        <taxon>Pseudomonadota</taxon>
        <taxon>Gammaproteobacteria</taxon>
        <taxon>Moraxellales</taxon>
        <taxon>Moraxellaceae</taxon>
        <taxon>Acinetobacter</taxon>
    </lineage>
</organism>
<dbReference type="EMBL" id="NEGB01000001">
    <property type="protein sequence ID" value="OTG67257.1"/>
    <property type="molecule type" value="Genomic_DNA"/>
</dbReference>
<dbReference type="InterPro" id="IPR010239">
    <property type="entry name" value="CHP02001"/>
</dbReference>
<dbReference type="RefSeq" id="WP_086202115.1">
    <property type="nucleotide sequence ID" value="NZ_NEGB01000001.1"/>
</dbReference>